<dbReference type="AlphaFoldDB" id="A0A061RAT7"/>
<sequence length="40" mass="4277">EADTDGAAHGAEPHVCLWDTPAPFSFLDRPLALTHLFLGS</sequence>
<feature type="non-terminal residue" evidence="1">
    <location>
        <position position="1"/>
    </location>
</feature>
<evidence type="ECO:0000313" key="1">
    <source>
        <dbReference type="EMBL" id="JAC70062.1"/>
    </source>
</evidence>
<gene>
    <name evidence="1" type="ORF">TSPGSL018_4959</name>
</gene>
<reference evidence="1" key="1">
    <citation type="submission" date="2014-05" db="EMBL/GenBank/DDBJ databases">
        <title>The transcriptome of the halophilic microalga Tetraselmis sp. GSL018 isolated from the Great Salt Lake, Utah.</title>
        <authorList>
            <person name="Jinkerson R.E."/>
            <person name="D'Adamo S."/>
            <person name="Posewitz M.C."/>
        </authorList>
    </citation>
    <scope>NUCLEOTIDE SEQUENCE</scope>
    <source>
        <strain evidence="1">GSL018</strain>
    </source>
</reference>
<accession>A0A061RAT7</accession>
<dbReference type="EMBL" id="GBEZ01016164">
    <property type="protein sequence ID" value="JAC70062.1"/>
    <property type="molecule type" value="Transcribed_RNA"/>
</dbReference>
<protein>
    <submittedName>
        <fullName evidence="1">Uncharacterized protein</fullName>
    </submittedName>
</protein>
<name>A0A061RAT7_9CHLO</name>
<proteinExistence type="predicted"/>
<organism evidence="1">
    <name type="scientific">Tetraselmis sp. GSL018</name>
    <dbReference type="NCBI Taxonomy" id="582737"/>
    <lineage>
        <taxon>Eukaryota</taxon>
        <taxon>Viridiplantae</taxon>
        <taxon>Chlorophyta</taxon>
        <taxon>core chlorophytes</taxon>
        <taxon>Chlorodendrophyceae</taxon>
        <taxon>Chlorodendrales</taxon>
        <taxon>Chlorodendraceae</taxon>
        <taxon>Tetraselmis</taxon>
    </lineage>
</organism>